<evidence type="ECO:0000313" key="3">
    <source>
        <dbReference type="Proteomes" id="UP000245133"/>
    </source>
</evidence>
<accession>A0A2P2DVL6</accession>
<dbReference type="AlphaFoldDB" id="A0A2P2DVL6"/>
<dbReference type="Proteomes" id="UP000245133">
    <property type="component" value="Unassembled WGS sequence"/>
</dbReference>
<organism evidence="2 3">
    <name type="scientific">Leptospira ryugenii</name>
    <dbReference type="NCBI Taxonomy" id="1917863"/>
    <lineage>
        <taxon>Bacteria</taxon>
        <taxon>Pseudomonadati</taxon>
        <taxon>Spirochaetota</taxon>
        <taxon>Spirochaetia</taxon>
        <taxon>Leptospirales</taxon>
        <taxon>Leptospiraceae</taxon>
        <taxon>Leptospira</taxon>
    </lineage>
</organism>
<evidence type="ECO:0008006" key="4">
    <source>
        <dbReference type="Google" id="ProtNLM"/>
    </source>
</evidence>
<keyword evidence="1" id="KW-0732">Signal</keyword>
<feature type="signal peptide" evidence="1">
    <location>
        <begin position="1"/>
        <end position="18"/>
    </location>
</feature>
<gene>
    <name evidence="2" type="ORF">LPTSP4_01780</name>
</gene>
<feature type="chain" id="PRO_5015194859" description="Lipoprotein" evidence="1">
    <location>
        <begin position="19"/>
        <end position="248"/>
    </location>
</feature>
<keyword evidence="3" id="KW-1185">Reference proteome</keyword>
<dbReference type="RefSeq" id="WP_108972763.1">
    <property type="nucleotide sequence ID" value="NZ_BFBB01000002.1"/>
</dbReference>
<sequence>MKKYIPMLFVLLGLIVNCAEFQGKDEDNNEELQAILLALSNNAVCPTSAVSAAPTNGTRFDFTQCSGPASAALKLAGFTANEVQLIGGLVGSGNNSTIITDASRLSGSATEKKATIQITYVMNASDSTIDVIMPSNTSLSGATFQITTTELKKKLLNGTSALAKPGLWASSQGTEKTLCLEIHNENGAHMFGWNGPCASVNRGTYEFDEESVTGFDFSGDRIALRINKATVRSINIYNANIGTAGNIR</sequence>
<evidence type="ECO:0000313" key="2">
    <source>
        <dbReference type="EMBL" id="GBF48678.1"/>
    </source>
</evidence>
<proteinExistence type="predicted"/>
<protein>
    <recommendedName>
        <fullName evidence="4">Lipoprotein</fullName>
    </recommendedName>
</protein>
<dbReference type="OrthoDB" id="345827at2"/>
<evidence type="ECO:0000256" key="1">
    <source>
        <dbReference type="SAM" id="SignalP"/>
    </source>
</evidence>
<comment type="caution">
    <text evidence="2">The sequence shown here is derived from an EMBL/GenBank/DDBJ whole genome shotgun (WGS) entry which is preliminary data.</text>
</comment>
<reference evidence="2 3" key="1">
    <citation type="submission" date="2018-02" db="EMBL/GenBank/DDBJ databases">
        <title>Novel Leptospira species isolated from soil and water in Japan.</title>
        <authorList>
            <person name="Nakao R."/>
            <person name="Masuzawa T."/>
        </authorList>
    </citation>
    <scope>NUCLEOTIDE SEQUENCE [LARGE SCALE GENOMIC DNA]</scope>
    <source>
        <strain evidence="2 3">YH101</strain>
    </source>
</reference>
<dbReference type="EMBL" id="BFBB01000002">
    <property type="protein sequence ID" value="GBF48678.1"/>
    <property type="molecule type" value="Genomic_DNA"/>
</dbReference>
<name>A0A2P2DVL6_9LEPT</name>